<sequence>MSWTAQRVLEAARTAQPGDCLRETDLAQRAGLTDKQCENACRVLVRRGLLSRRVAGCHTLTTEGRAALDDGRRIASGPQHPHVAGRRILRAETARDRMWSALRIEGKATLDDLVMLVAQGDEADLKNNLAKYMRLLERAGYVRRLRVKEAPMRVTSNGCVRWALMPDRNTGPIAPRPVPKRRALYDGNHERDYPLDGSGWERGEGRP</sequence>
<feature type="region of interest" description="Disordered" evidence="1">
    <location>
        <begin position="168"/>
        <end position="207"/>
    </location>
</feature>
<name>F5RBY9_METUF</name>
<dbReference type="eggNOG" id="COG1321">
    <property type="taxonomic scope" value="Bacteria"/>
</dbReference>
<evidence type="ECO:0000313" key="2">
    <source>
        <dbReference type="EMBL" id="EGK72006.1"/>
    </source>
</evidence>
<evidence type="ECO:0000256" key="1">
    <source>
        <dbReference type="SAM" id="MobiDB-lite"/>
    </source>
</evidence>
<evidence type="ECO:0000313" key="3">
    <source>
        <dbReference type="Proteomes" id="UP000005019"/>
    </source>
</evidence>
<organism evidence="2 3">
    <name type="scientific">Methyloversatilis universalis (strain ATCC BAA-1314 / DSM 25237 / JCM 13912 / CCUG 52030 / FAM5)</name>
    <dbReference type="NCBI Taxonomy" id="1000565"/>
    <lineage>
        <taxon>Bacteria</taxon>
        <taxon>Pseudomonadati</taxon>
        <taxon>Pseudomonadota</taxon>
        <taxon>Betaproteobacteria</taxon>
        <taxon>Nitrosomonadales</taxon>
        <taxon>Sterolibacteriaceae</taxon>
        <taxon>Methyloversatilis</taxon>
    </lineage>
</organism>
<proteinExistence type="predicted"/>
<dbReference type="InterPro" id="IPR036390">
    <property type="entry name" value="WH_DNA-bd_sf"/>
</dbReference>
<dbReference type="STRING" id="1000565.METUNv1_01784"/>
<dbReference type="Proteomes" id="UP000005019">
    <property type="component" value="Unassembled WGS sequence"/>
</dbReference>
<protein>
    <submittedName>
        <fullName evidence="2">Uncharacterized protein</fullName>
    </submittedName>
</protein>
<dbReference type="AlphaFoldDB" id="F5RBY9"/>
<dbReference type="OrthoDB" id="9181371at2"/>
<reference evidence="2 3" key="1">
    <citation type="journal article" date="2011" name="J. Bacteriol.">
        <title>Genome sequence of Methyloversatilis universalis FAM5T, a methylotrophic representative of the order Rhodocyclales.</title>
        <authorList>
            <person name="Kittichotirat W."/>
            <person name="Good N.M."/>
            <person name="Hall R."/>
            <person name="Bringel F."/>
            <person name="Lajus A."/>
            <person name="Medigue C."/>
            <person name="Smalley N.E."/>
            <person name="Beck D."/>
            <person name="Bumgarner R."/>
            <person name="Vuilleumier S."/>
            <person name="Kalyuzhnaya M.G."/>
        </authorList>
    </citation>
    <scope>NUCLEOTIDE SEQUENCE [LARGE SCALE GENOMIC DNA]</scope>
    <source>
        <strain evidence="3">ATCC BAA-1314 / JCM 13912 / FAM5</strain>
    </source>
</reference>
<feature type="compositionally biased region" description="Basic and acidic residues" evidence="1">
    <location>
        <begin position="183"/>
        <end position="207"/>
    </location>
</feature>
<dbReference type="EMBL" id="AFHG01000044">
    <property type="protein sequence ID" value="EGK72006.1"/>
    <property type="molecule type" value="Genomic_DNA"/>
</dbReference>
<dbReference type="RefSeq" id="WP_008060877.1">
    <property type="nucleotide sequence ID" value="NZ_AFHG01000044.1"/>
</dbReference>
<accession>F5RBY9</accession>
<keyword evidence="3" id="KW-1185">Reference proteome</keyword>
<dbReference type="SUPFAM" id="SSF46785">
    <property type="entry name" value="Winged helix' DNA-binding domain"/>
    <property type="match status" value="1"/>
</dbReference>
<comment type="caution">
    <text evidence="2">The sequence shown here is derived from an EMBL/GenBank/DDBJ whole genome shotgun (WGS) entry which is preliminary data.</text>
</comment>
<gene>
    <name evidence="2" type="ORF">METUNv1_01784</name>
</gene>